<organism evidence="2 3">
    <name type="scientific">Enterococcus rivorum</name>
    <dbReference type="NCBI Taxonomy" id="762845"/>
    <lineage>
        <taxon>Bacteria</taxon>
        <taxon>Bacillati</taxon>
        <taxon>Bacillota</taxon>
        <taxon>Bacilli</taxon>
        <taxon>Lactobacillales</taxon>
        <taxon>Enterococcaceae</taxon>
        <taxon>Enterococcus</taxon>
    </lineage>
</organism>
<comment type="caution">
    <text evidence="2">The sequence shown here is derived from an EMBL/GenBank/DDBJ whole genome shotgun (WGS) entry which is preliminary data.</text>
</comment>
<gene>
    <name evidence="2" type="ORF">BCR26_05805</name>
</gene>
<dbReference type="AlphaFoldDB" id="A0A1E5KTA2"/>
<dbReference type="STRING" id="762845.BCR26_05805"/>
<evidence type="ECO:0000256" key="1">
    <source>
        <dbReference type="SAM" id="Phobius"/>
    </source>
</evidence>
<keyword evidence="1" id="KW-0472">Membrane</keyword>
<feature type="transmembrane region" description="Helical" evidence="1">
    <location>
        <begin position="69"/>
        <end position="98"/>
    </location>
</feature>
<protein>
    <submittedName>
        <fullName evidence="2">Uncharacterized protein</fullName>
    </submittedName>
</protein>
<evidence type="ECO:0000313" key="2">
    <source>
        <dbReference type="EMBL" id="OEH81086.1"/>
    </source>
</evidence>
<keyword evidence="3" id="KW-1185">Reference proteome</keyword>
<sequence>MRKDVEWYYLDFQVNQHIFTETLTVRDKDKLLQIVNKVPRLKEIPIVKHVVRTNKFDQFFSNINFSVKIVYILNFICYGTLIIILLGTFFGFGPFGFIKELWMEMRNQ</sequence>
<name>A0A1E5KTA2_9ENTE</name>
<dbReference type="Proteomes" id="UP000095256">
    <property type="component" value="Unassembled WGS sequence"/>
</dbReference>
<accession>A0A1E5KTA2</accession>
<keyword evidence="1" id="KW-0812">Transmembrane</keyword>
<dbReference type="EMBL" id="MIEK01000067">
    <property type="protein sequence ID" value="OEH81086.1"/>
    <property type="molecule type" value="Genomic_DNA"/>
</dbReference>
<evidence type="ECO:0000313" key="3">
    <source>
        <dbReference type="Proteomes" id="UP000095256"/>
    </source>
</evidence>
<reference evidence="2 3" key="1">
    <citation type="submission" date="2016-09" db="EMBL/GenBank/DDBJ databases">
        <authorList>
            <person name="Capua I."/>
            <person name="De Benedictis P."/>
            <person name="Joannis T."/>
            <person name="Lombin L.H."/>
            <person name="Cattoli G."/>
        </authorList>
    </citation>
    <scope>NUCLEOTIDE SEQUENCE [LARGE SCALE GENOMIC DNA]</scope>
    <source>
        <strain evidence="2 3">LMG 25899</strain>
    </source>
</reference>
<proteinExistence type="predicted"/>
<keyword evidence="1" id="KW-1133">Transmembrane helix</keyword>